<evidence type="ECO:0000313" key="2">
    <source>
        <dbReference type="EMBL" id="KMO70575.1"/>
    </source>
</evidence>
<dbReference type="Proteomes" id="UP000036513">
    <property type="component" value="Unassembled WGS sequence"/>
</dbReference>
<proteinExistence type="predicted"/>
<keyword evidence="3" id="KW-1185">Reference proteome</keyword>
<reference evidence="2 3" key="1">
    <citation type="journal article" date="2015" name="Genome Biol. Evol.">
        <title>Characterization of Three Mycobacterium spp. with Potential Use in Bioremediation by Genome Sequencing and Comparative Genomics.</title>
        <authorList>
            <person name="Das S."/>
            <person name="Pettersson B.M."/>
            <person name="Behra P.R."/>
            <person name="Ramesh M."/>
            <person name="Dasgupta S."/>
            <person name="Bhattacharya A."/>
            <person name="Kirsebom L.A."/>
        </authorList>
    </citation>
    <scope>NUCLEOTIDE SEQUENCE [LARGE SCALE GENOMIC DNA]</scope>
    <source>
        <strain evidence="2 3">DSM 43826</strain>
    </source>
</reference>
<protein>
    <submittedName>
        <fullName evidence="2">Uncharacterized protein</fullName>
    </submittedName>
</protein>
<sequence length="54" mass="5394">MKLGGGAAMAPLGEWSLEATERVGARGMPGTASRVNRAGTGDSPDQIDAHAISA</sequence>
<dbReference type="AlphaFoldDB" id="A0A0J6VHV5"/>
<evidence type="ECO:0000313" key="3">
    <source>
        <dbReference type="Proteomes" id="UP000036513"/>
    </source>
</evidence>
<feature type="region of interest" description="Disordered" evidence="1">
    <location>
        <begin position="20"/>
        <end position="54"/>
    </location>
</feature>
<gene>
    <name evidence="2" type="ORF">MCHLDSM_05467</name>
</gene>
<accession>A0A0J6VHV5</accession>
<dbReference type="EMBL" id="JYNL01000064">
    <property type="protein sequence ID" value="KMO70575.1"/>
    <property type="molecule type" value="Genomic_DNA"/>
</dbReference>
<name>A0A0J6VHV5_9MYCO</name>
<evidence type="ECO:0000256" key="1">
    <source>
        <dbReference type="SAM" id="MobiDB-lite"/>
    </source>
</evidence>
<dbReference type="STRING" id="37916.MCHLDSM_05467"/>
<comment type="caution">
    <text evidence="2">The sequence shown here is derived from an EMBL/GenBank/DDBJ whole genome shotgun (WGS) entry which is preliminary data.</text>
</comment>
<organism evidence="2 3">
    <name type="scientific">Mycolicibacterium chlorophenolicum</name>
    <dbReference type="NCBI Taxonomy" id="37916"/>
    <lineage>
        <taxon>Bacteria</taxon>
        <taxon>Bacillati</taxon>
        <taxon>Actinomycetota</taxon>
        <taxon>Actinomycetes</taxon>
        <taxon>Mycobacteriales</taxon>
        <taxon>Mycobacteriaceae</taxon>
        <taxon>Mycolicibacterium</taxon>
    </lineage>
</organism>